<evidence type="ECO:0000313" key="8">
    <source>
        <dbReference type="Proteomes" id="UP001596403"/>
    </source>
</evidence>
<dbReference type="InterPro" id="IPR004837">
    <property type="entry name" value="NaCa_Exmemb"/>
</dbReference>
<evidence type="ECO:0000259" key="6">
    <source>
        <dbReference type="Pfam" id="PF01699"/>
    </source>
</evidence>
<dbReference type="Pfam" id="PF01699">
    <property type="entry name" value="Na_Ca_ex"/>
    <property type="match status" value="2"/>
</dbReference>
<sequence>MALGIGSLGSAMVPFDDLSIVILIAIFCVAAGSVWFSGVRLSRYADGIAREFGIGQAVLGVVLLGGITSLPEIAVTGTAAIGGNAALAVNNLLGGFTMQVTVLALADMAIRRNALTATVPDPIVLLQGVLGIILIAVTITGIGVGDIPFAGAGLWTWGIAALFVYAVRMVARAQDKPGWEVIGEPPSPDIDVDDPTENLSRPQLLGATAAVALVILIMGYFLSTSGEALAERTGLGDSFFGAVFIAISTSLPEISTVLAAVKLGRHVMAVSDIFGTNLFDIGVIFLVDLFYPGGAVLNEVGMFSIVAGLTGILVTAVYVIGLIERRDPALFGVGLDSYAVMTIYIGGIALLFTLR</sequence>
<feature type="transmembrane region" description="Helical" evidence="5">
    <location>
        <begin position="18"/>
        <end position="36"/>
    </location>
</feature>
<proteinExistence type="predicted"/>
<comment type="caution">
    <text evidence="7">The sequence shown here is derived from an EMBL/GenBank/DDBJ whole genome shotgun (WGS) entry which is preliminary data.</text>
</comment>
<feature type="transmembrane region" description="Helical" evidence="5">
    <location>
        <begin position="273"/>
        <end position="291"/>
    </location>
</feature>
<keyword evidence="4 5" id="KW-0472">Membrane</keyword>
<dbReference type="Proteomes" id="UP001596403">
    <property type="component" value="Unassembled WGS sequence"/>
</dbReference>
<feature type="transmembrane region" description="Helical" evidence="5">
    <location>
        <begin position="204"/>
        <end position="222"/>
    </location>
</feature>
<feature type="transmembrane region" description="Helical" evidence="5">
    <location>
        <begin position="149"/>
        <end position="167"/>
    </location>
</feature>
<dbReference type="RefSeq" id="WP_240791674.1">
    <property type="nucleotide sequence ID" value="NZ_JBHSWA010000003.1"/>
</dbReference>
<dbReference type="Gene3D" id="1.20.1420.30">
    <property type="entry name" value="NCX, central ion-binding region"/>
    <property type="match status" value="2"/>
</dbReference>
<feature type="transmembrane region" description="Helical" evidence="5">
    <location>
        <begin position="242"/>
        <end position="261"/>
    </location>
</feature>
<evidence type="ECO:0000256" key="1">
    <source>
        <dbReference type="ARBA" id="ARBA00004141"/>
    </source>
</evidence>
<gene>
    <name evidence="7" type="ORF">ACFQAU_18600</name>
</gene>
<evidence type="ECO:0000256" key="2">
    <source>
        <dbReference type="ARBA" id="ARBA00022692"/>
    </source>
</evidence>
<feature type="transmembrane region" description="Helical" evidence="5">
    <location>
        <begin position="57"/>
        <end position="81"/>
    </location>
</feature>
<feature type="transmembrane region" description="Helical" evidence="5">
    <location>
        <begin position="303"/>
        <end position="323"/>
    </location>
</feature>
<protein>
    <submittedName>
        <fullName evidence="7">Sodium:calcium antiporter</fullName>
    </submittedName>
</protein>
<keyword evidence="8" id="KW-1185">Reference proteome</keyword>
<keyword evidence="2 5" id="KW-0812">Transmembrane</keyword>
<feature type="transmembrane region" description="Helical" evidence="5">
    <location>
        <begin position="335"/>
        <end position="354"/>
    </location>
</feature>
<feature type="transmembrane region" description="Helical" evidence="5">
    <location>
        <begin position="122"/>
        <end position="143"/>
    </location>
</feature>
<feature type="transmembrane region" description="Helical" evidence="5">
    <location>
        <begin position="87"/>
        <end position="110"/>
    </location>
</feature>
<evidence type="ECO:0000256" key="3">
    <source>
        <dbReference type="ARBA" id="ARBA00022989"/>
    </source>
</evidence>
<evidence type="ECO:0000313" key="7">
    <source>
        <dbReference type="EMBL" id="MFC6643416.1"/>
    </source>
</evidence>
<comment type="subcellular location">
    <subcellularLocation>
        <location evidence="1">Membrane</location>
        <topology evidence="1">Multi-pass membrane protein</topology>
    </subcellularLocation>
</comment>
<accession>A0ABW1Z2S9</accession>
<feature type="domain" description="Sodium/calcium exchanger membrane region" evidence="6">
    <location>
        <begin position="207"/>
        <end position="321"/>
    </location>
</feature>
<name>A0ABW1Z2S9_9RHOB</name>
<feature type="domain" description="Sodium/calcium exchanger membrane region" evidence="6">
    <location>
        <begin position="23"/>
        <end position="170"/>
    </location>
</feature>
<evidence type="ECO:0000256" key="5">
    <source>
        <dbReference type="SAM" id="Phobius"/>
    </source>
</evidence>
<keyword evidence="3 5" id="KW-1133">Transmembrane helix</keyword>
<dbReference type="InterPro" id="IPR044880">
    <property type="entry name" value="NCX_ion-bd_dom_sf"/>
</dbReference>
<reference evidence="8" key="1">
    <citation type="journal article" date="2019" name="Int. J. Syst. Evol. Microbiol.">
        <title>The Global Catalogue of Microorganisms (GCM) 10K type strain sequencing project: providing services to taxonomists for standard genome sequencing and annotation.</title>
        <authorList>
            <consortium name="The Broad Institute Genomics Platform"/>
            <consortium name="The Broad Institute Genome Sequencing Center for Infectious Disease"/>
            <person name="Wu L."/>
            <person name="Ma J."/>
        </authorList>
    </citation>
    <scope>NUCLEOTIDE SEQUENCE [LARGE SCALE GENOMIC DNA]</scope>
    <source>
        <strain evidence="8">NBRC 111368</strain>
    </source>
</reference>
<evidence type="ECO:0000256" key="4">
    <source>
        <dbReference type="ARBA" id="ARBA00023136"/>
    </source>
</evidence>
<dbReference type="EMBL" id="JBHSWA010000003">
    <property type="protein sequence ID" value="MFC6643416.1"/>
    <property type="molecule type" value="Genomic_DNA"/>
</dbReference>
<organism evidence="7 8">
    <name type="scientific">Sulfitobacter profundi</name>
    <dbReference type="NCBI Taxonomy" id="2679961"/>
    <lineage>
        <taxon>Bacteria</taxon>
        <taxon>Pseudomonadati</taxon>
        <taxon>Pseudomonadota</taxon>
        <taxon>Alphaproteobacteria</taxon>
        <taxon>Rhodobacterales</taxon>
        <taxon>Roseobacteraceae</taxon>
        <taxon>Sulfitobacter</taxon>
    </lineage>
</organism>